<dbReference type="InterPro" id="IPR042451">
    <property type="entry name" value="ZPR1_A/B_dom"/>
</dbReference>
<dbReference type="AlphaFoldDB" id="A0ABD0Y3M9"/>
<dbReference type="Proteomes" id="UP001558652">
    <property type="component" value="Unassembled WGS sequence"/>
</dbReference>
<dbReference type="InterPro" id="IPR004457">
    <property type="entry name" value="Znf_ZPR1"/>
</dbReference>
<dbReference type="NCBIfam" id="TIGR00310">
    <property type="entry name" value="ZPR1_znf"/>
    <property type="match status" value="2"/>
</dbReference>
<name>A0ABD0Y3M9_9HEMI</name>
<proteinExistence type="inferred from homology"/>
<dbReference type="Pfam" id="PF22794">
    <property type="entry name" value="jr-ZPR1"/>
    <property type="match status" value="2"/>
</dbReference>
<feature type="domain" description="Zinc finger ZPR1-type" evidence="8">
    <location>
        <begin position="33"/>
        <end position="191"/>
    </location>
</feature>
<evidence type="ECO:0000256" key="6">
    <source>
        <dbReference type="ARBA" id="ARBA00074960"/>
    </source>
</evidence>
<evidence type="ECO:0000259" key="8">
    <source>
        <dbReference type="SMART" id="SM00709"/>
    </source>
</evidence>
<dbReference type="GO" id="GO:0048731">
    <property type="term" value="P:system development"/>
    <property type="evidence" value="ECO:0007669"/>
    <property type="project" value="UniProtKB-ARBA"/>
</dbReference>
<dbReference type="FunFam" id="2.60.120.1040:FF:000001">
    <property type="entry name" value="Zinc finger protein ZPR1"/>
    <property type="match status" value="1"/>
</dbReference>
<dbReference type="Pfam" id="PF03367">
    <property type="entry name" value="Zn_ribbon_ZPR1"/>
    <property type="match status" value="2"/>
</dbReference>
<evidence type="ECO:0000256" key="4">
    <source>
        <dbReference type="ARBA" id="ARBA00022771"/>
    </source>
</evidence>
<dbReference type="InterPro" id="IPR042452">
    <property type="entry name" value="ZPR1_Znf1/2"/>
</dbReference>
<dbReference type="Gene3D" id="2.20.25.420">
    <property type="entry name" value="ZPR1, zinc finger domain"/>
    <property type="match status" value="2"/>
</dbReference>
<feature type="domain" description="Zinc finger ZPR1-type" evidence="8">
    <location>
        <begin position="260"/>
        <end position="419"/>
    </location>
</feature>
<dbReference type="GO" id="GO:0008270">
    <property type="term" value="F:zinc ion binding"/>
    <property type="evidence" value="ECO:0007669"/>
    <property type="project" value="UniProtKB-KW"/>
</dbReference>
<sequence length="456" mass="50962">MPGTTNKTEGTGRPLFRDLTADDPNPESTEIESLCVNCGDNGVTRLLLTKIPFYKDVIIMSFSCGHCGFANNEIQPGGRIADRGIRIELSVQTRADLNRQVVKSDLTSIRIPHLDFEIPSQSQKGEVTTLEGIICRVITGLEQDQAVRRIEHPEVAKQLDDFIEKLQILKQVEQPFTMIFEDISGNCFVQNPNRPHRDENCTVMNFVRTKEQNHTLGIYEDDPELNSNGVDSASGGVFPSVSKEDFKYEDLQGEVLTFPTNCPNCSSPCQTNMKVTNIPYFKEVVIMATNCDVCGHRTNEVKSGGGVEPLGLFIEVKVNGIEDFSRDILKSETCSVRIPELDTEVGESTLGGRFTTIEGLLQSMKDQLSGNTQAFSDSEDPQSRIKMDEFLKKFDKVLSGEMPVTLELDDPAGNSYVQSLTDGSDDPRLKIRRYERSFQQNEDLGLNDMKTENYEQ</sequence>
<feature type="region of interest" description="Disordered" evidence="7">
    <location>
        <begin position="1"/>
        <end position="23"/>
    </location>
</feature>
<gene>
    <name evidence="9" type="ORF">AAG570_004152</name>
</gene>
<dbReference type="SMART" id="SM00709">
    <property type="entry name" value="Zpr1"/>
    <property type="match status" value="2"/>
</dbReference>
<dbReference type="FunFam" id="2.20.25.420:FF:000001">
    <property type="entry name" value="Zinc finger protein ZPR1"/>
    <property type="match status" value="1"/>
</dbReference>
<dbReference type="Gene3D" id="2.60.120.1040">
    <property type="entry name" value="ZPR1, A/B domain"/>
    <property type="match status" value="2"/>
</dbReference>
<evidence type="ECO:0000313" key="10">
    <source>
        <dbReference type="Proteomes" id="UP001558652"/>
    </source>
</evidence>
<dbReference type="FunFam" id="2.60.120.1040:FF:000003">
    <property type="entry name" value="Zinc finger protein zpr1"/>
    <property type="match status" value="1"/>
</dbReference>
<comment type="caution">
    <text evidence="9">The sequence shown here is derived from an EMBL/GenBank/DDBJ whole genome shotgun (WGS) entry which is preliminary data.</text>
</comment>
<feature type="region of interest" description="Disordered" evidence="7">
    <location>
        <begin position="409"/>
        <end position="428"/>
    </location>
</feature>
<keyword evidence="5" id="KW-0862">Zinc</keyword>
<keyword evidence="2" id="KW-0479">Metal-binding</keyword>
<keyword evidence="10" id="KW-1185">Reference proteome</keyword>
<evidence type="ECO:0000313" key="9">
    <source>
        <dbReference type="EMBL" id="KAL1117837.1"/>
    </source>
</evidence>
<dbReference type="FunFam" id="2.20.25.420:FF:000003">
    <property type="entry name" value="zinc finger protein ZPR1"/>
    <property type="match status" value="1"/>
</dbReference>
<dbReference type="EMBL" id="JBFDAA010000015">
    <property type="protein sequence ID" value="KAL1117837.1"/>
    <property type="molecule type" value="Genomic_DNA"/>
</dbReference>
<dbReference type="InterPro" id="IPR056180">
    <property type="entry name" value="ZPR1_jr_dom"/>
</dbReference>
<reference evidence="9 10" key="1">
    <citation type="submission" date="2024-07" db="EMBL/GenBank/DDBJ databases">
        <title>Chromosome-level genome assembly of the water stick insect Ranatra chinensis (Heteroptera: Nepidae).</title>
        <authorList>
            <person name="Liu X."/>
        </authorList>
    </citation>
    <scope>NUCLEOTIDE SEQUENCE [LARGE SCALE GENOMIC DNA]</scope>
    <source>
        <strain evidence="9">Cailab_2021Rc</strain>
        <tissue evidence="9">Muscle</tissue>
    </source>
</reference>
<comment type="similarity">
    <text evidence="1">Belongs to the ZPR1 family.</text>
</comment>
<dbReference type="PANTHER" id="PTHR10876:SF0">
    <property type="entry name" value="ZINC FINGER PROTEIN ZPR1"/>
    <property type="match status" value="1"/>
</dbReference>
<evidence type="ECO:0000256" key="1">
    <source>
        <dbReference type="ARBA" id="ARBA00008354"/>
    </source>
</evidence>
<keyword evidence="3" id="KW-0677">Repeat</keyword>
<evidence type="ECO:0000256" key="3">
    <source>
        <dbReference type="ARBA" id="ARBA00022737"/>
    </source>
</evidence>
<protein>
    <recommendedName>
        <fullName evidence="6">Zinc finger protein ZPR1</fullName>
    </recommendedName>
</protein>
<accession>A0ABD0Y3M9</accession>
<evidence type="ECO:0000256" key="7">
    <source>
        <dbReference type="SAM" id="MobiDB-lite"/>
    </source>
</evidence>
<organism evidence="9 10">
    <name type="scientific">Ranatra chinensis</name>
    <dbReference type="NCBI Taxonomy" id="642074"/>
    <lineage>
        <taxon>Eukaryota</taxon>
        <taxon>Metazoa</taxon>
        <taxon>Ecdysozoa</taxon>
        <taxon>Arthropoda</taxon>
        <taxon>Hexapoda</taxon>
        <taxon>Insecta</taxon>
        <taxon>Pterygota</taxon>
        <taxon>Neoptera</taxon>
        <taxon>Paraneoptera</taxon>
        <taxon>Hemiptera</taxon>
        <taxon>Heteroptera</taxon>
        <taxon>Panheteroptera</taxon>
        <taxon>Nepomorpha</taxon>
        <taxon>Nepidae</taxon>
        <taxon>Ranatrinae</taxon>
        <taxon>Ranatra</taxon>
    </lineage>
</organism>
<evidence type="ECO:0000256" key="5">
    <source>
        <dbReference type="ARBA" id="ARBA00022833"/>
    </source>
</evidence>
<dbReference type="InterPro" id="IPR040141">
    <property type="entry name" value="ZPR1"/>
</dbReference>
<evidence type="ECO:0000256" key="2">
    <source>
        <dbReference type="ARBA" id="ARBA00022723"/>
    </source>
</evidence>
<dbReference type="PANTHER" id="PTHR10876">
    <property type="entry name" value="ZINC FINGER PROTEIN ZPR1"/>
    <property type="match status" value="1"/>
</dbReference>
<keyword evidence="4" id="KW-0863">Zinc-finger</keyword>